<dbReference type="InterPro" id="IPR052399">
    <property type="entry name" value="Phage_Baseplate_Assmbl_Protein"/>
</dbReference>
<dbReference type="PANTHER" id="PTHR37829">
    <property type="entry name" value="PHAGE-LIKE ELEMENT PBSX PROTEIN XKDT"/>
    <property type="match status" value="1"/>
</dbReference>
<gene>
    <name evidence="5" type="ORF">AtDm6_3172</name>
</gene>
<protein>
    <submittedName>
        <fullName evidence="5">Phage FluMu protein gp47</fullName>
    </submittedName>
</protein>
<reference evidence="5 6" key="1">
    <citation type="submission" date="2014-06" db="EMBL/GenBank/DDBJ databases">
        <title>Functional and comparative genomic analyses of the Drosophila gut microbiota identify candidate symbiosis factors.</title>
        <authorList>
            <person name="Newell P.D."/>
            <person name="Chaston J.M."/>
            <person name="Douglas A.E."/>
        </authorList>
    </citation>
    <scope>NUCLEOTIDE SEQUENCE [LARGE SCALE GENOMIC DNA]</scope>
    <source>
        <strain evidence="5 6">DmCS_006</strain>
    </source>
</reference>
<keyword evidence="6" id="KW-1185">Reference proteome</keyword>
<dbReference type="AlphaFoldDB" id="A0A094YIK6"/>
<dbReference type="RefSeq" id="WP_035382151.1">
    <property type="nucleotide sequence ID" value="NZ_JACAOJ010000014.1"/>
</dbReference>
<evidence type="ECO:0000313" key="5">
    <source>
        <dbReference type="EMBL" id="KGB21177.1"/>
    </source>
</evidence>
<dbReference type="Pfam" id="PF26079">
    <property type="entry name" value="Baseplate_J_C"/>
    <property type="match status" value="1"/>
</dbReference>
<dbReference type="InterPro" id="IPR006949">
    <property type="entry name" value="Barrel_Baseplate_J-like"/>
</dbReference>
<feature type="domain" description="Baseplate J-like C-terminal" evidence="4">
    <location>
        <begin position="307"/>
        <end position="370"/>
    </location>
</feature>
<evidence type="ECO:0000313" key="6">
    <source>
        <dbReference type="Proteomes" id="UP000029448"/>
    </source>
</evidence>
<dbReference type="InterPro" id="IPR058531">
    <property type="entry name" value="Baseplate_J_M"/>
</dbReference>
<dbReference type="Pfam" id="PF04865">
    <property type="entry name" value="Baseplate_J"/>
    <property type="match status" value="1"/>
</dbReference>
<proteinExistence type="inferred from homology"/>
<organism evidence="5 6">
    <name type="scientific">Acetobacter tropicalis</name>
    <dbReference type="NCBI Taxonomy" id="104102"/>
    <lineage>
        <taxon>Bacteria</taxon>
        <taxon>Pseudomonadati</taxon>
        <taxon>Pseudomonadota</taxon>
        <taxon>Alphaproteobacteria</taxon>
        <taxon>Acetobacterales</taxon>
        <taxon>Acetobacteraceae</taxon>
        <taxon>Acetobacter</taxon>
    </lineage>
</organism>
<evidence type="ECO:0000256" key="1">
    <source>
        <dbReference type="ARBA" id="ARBA00038087"/>
    </source>
</evidence>
<comment type="similarity">
    <text evidence="1">Belongs to the Mu gp47/PBSX XkdT family.</text>
</comment>
<evidence type="ECO:0000259" key="3">
    <source>
        <dbReference type="Pfam" id="PF26078"/>
    </source>
</evidence>
<comment type="caution">
    <text evidence="5">The sequence shown here is derived from an EMBL/GenBank/DDBJ whole genome shotgun (WGS) entry which is preliminary data.</text>
</comment>
<dbReference type="PANTHER" id="PTHR37829:SF3">
    <property type="entry name" value="PROTEIN JAYE-RELATED"/>
    <property type="match status" value="1"/>
</dbReference>
<feature type="domain" description="Baseplate protein J-like barrel" evidence="2">
    <location>
        <begin position="94"/>
        <end position="173"/>
    </location>
</feature>
<evidence type="ECO:0000259" key="2">
    <source>
        <dbReference type="Pfam" id="PF04865"/>
    </source>
</evidence>
<accession>A0A094YIK6</accession>
<name>A0A094YIK6_9PROT</name>
<dbReference type="InterPro" id="IPR058530">
    <property type="entry name" value="Baseplate_J-like_C"/>
</dbReference>
<dbReference type="GeneID" id="89478592"/>
<dbReference type="STRING" id="104102.AtDm6_3172"/>
<dbReference type="Proteomes" id="UP000029448">
    <property type="component" value="Unassembled WGS sequence"/>
</dbReference>
<evidence type="ECO:0000259" key="4">
    <source>
        <dbReference type="Pfam" id="PF26079"/>
    </source>
</evidence>
<feature type="domain" description="Baseplate J-like central" evidence="3">
    <location>
        <begin position="197"/>
        <end position="284"/>
    </location>
</feature>
<dbReference type="Pfam" id="PF26078">
    <property type="entry name" value="Baseplate_J_M"/>
    <property type="match status" value="1"/>
</dbReference>
<dbReference type="PATRIC" id="fig|104102.7.peg.3126"/>
<dbReference type="EMBL" id="JOKM01000103">
    <property type="protein sequence ID" value="KGB21177.1"/>
    <property type="molecule type" value="Genomic_DNA"/>
</dbReference>
<sequence>MPYARPTLTQLRQQALQDVLDGGIPGVSAVLRFSVLYVLSMTLAGLAWLHYGYLDWIAKQAVPWTATDEWLAAWGALKGIIRKAPSAASSPAVVFGATGSSIIPSGTSIILTGGLIATTTADSITLNGQTVAPAICTTTGASGNVPTGTSVTLSSPVAGIQTIGSVSKPFTGGADIETEDDYRSRVLDAYQDSERIGTEADYKQWALAVSGVTRAWVVRNGFGTGSVVVYIMLDSANAAQGGLPQGANGCADNETRYTTASGDQLRVANTLWNEQPVTPLVLIMSPVLQPINFVISNLGENNTSGNQKLITAALQDMFERVSGPGATISPNQWQEAIAAIGLSTYNIVSPSTPIMAENISSMPSLGTLTLET</sequence>